<dbReference type="GO" id="GO:0016020">
    <property type="term" value="C:membrane"/>
    <property type="evidence" value="ECO:0007669"/>
    <property type="project" value="UniProtKB-SubCell"/>
</dbReference>
<comment type="caution">
    <text evidence="7">The sequence shown here is derived from an EMBL/GenBank/DDBJ whole genome shotgun (WGS) entry which is preliminary data.</text>
</comment>
<feature type="transmembrane region" description="Helical" evidence="6">
    <location>
        <begin position="258"/>
        <end position="275"/>
    </location>
</feature>
<accession>A0A2U2XHB1</accession>
<dbReference type="OrthoDB" id="9793390at2"/>
<protein>
    <recommendedName>
        <fullName evidence="9">AI-2E family transporter</fullName>
    </recommendedName>
</protein>
<dbReference type="AlphaFoldDB" id="A0A2U2XHB1"/>
<dbReference type="RefSeq" id="WP_109358242.1">
    <property type="nucleotide sequence ID" value="NZ_QFRJ01000001.1"/>
</dbReference>
<dbReference type="Pfam" id="PF01594">
    <property type="entry name" value="AI-2E_transport"/>
    <property type="match status" value="1"/>
</dbReference>
<dbReference type="PANTHER" id="PTHR21716">
    <property type="entry name" value="TRANSMEMBRANE PROTEIN"/>
    <property type="match status" value="1"/>
</dbReference>
<keyword evidence="5 6" id="KW-0472">Membrane</keyword>
<evidence type="ECO:0000256" key="5">
    <source>
        <dbReference type="ARBA" id="ARBA00023136"/>
    </source>
</evidence>
<evidence type="ECO:0000313" key="7">
    <source>
        <dbReference type="EMBL" id="PWH87163.1"/>
    </source>
</evidence>
<keyword evidence="4 6" id="KW-1133">Transmembrane helix</keyword>
<organism evidence="7 8">
    <name type="scientific">Brumimicrobium oceani</name>
    <dbReference type="NCBI Taxonomy" id="2100725"/>
    <lineage>
        <taxon>Bacteria</taxon>
        <taxon>Pseudomonadati</taxon>
        <taxon>Bacteroidota</taxon>
        <taxon>Flavobacteriia</taxon>
        <taxon>Flavobacteriales</taxon>
        <taxon>Crocinitomicaceae</taxon>
        <taxon>Brumimicrobium</taxon>
    </lineage>
</organism>
<comment type="subcellular location">
    <subcellularLocation>
        <location evidence="1">Membrane</location>
        <topology evidence="1">Multi-pass membrane protein</topology>
    </subcellularLocation>
</comment>
<reference evidence="7 8" key="1">
    <citation type="submission" date="2018-05" db="EMBL/GenBank/DDBJ databases">
        <title>Brumimicrobium oceani sp. nov., isolated from coastal sediment.</title>
        <authorList>
            <person name="Kou Y."/>
        </authorList>
    </citation>
    <scope>NUCLEOTIDE SEQUENCE [LARGE SCALE GENOMIC DNA]</scope>
    <source>
        <strain evidence="7 8">C305</strain>
    </source>
</reference>
<feature type="transmembrane region" description="Helical" evidence="6">
    <location>
        <begin position="136"/>
        <end position="155"/>
    </location>
</feature>
<dbReference type="Proteomes" id="UP000245370">
    <property type="component" value="Unassembled WGS sequence"/>
</dbReference>
<evidence type="ECO:0000256" key="4">
    <source>
        <dbReference type="ARBA" id="ARBA00022989"/>
    </source>
</evidence>
<keyword evidence="3 6" id="KW-0812">Transmembrane</keyword>
<feature type="transmembrane region" description="Helical" evidence="6">
    <location>
        <begin position="58"/>
        <end position="80"/>
    </location>
</feature>
<feature type="transmembrane region" description="Helical" evidence="6">
    <location>
        <begin position="219"/>
        <end position="246"/>
    </location>
</feature>
<dbReference type="PANTHER" id="PTHR21716:SF64">
    <property type="entry name" value="AI-2 TRANSPORT PROTEIN TQSA"/>
    <property type="match status" value="1"/>
</dbReference>
<evidence type="ECO:0008006" key="9">
    <source>
        <dbReference type="Google" id="ProtNLM"/>
    </source>
</evidence>
<evidence type="ECO:0000256" key="1">
    <source>
        <dbReference type="ARBA" id="ARBA00004141"/>
    </source>
</evidence>
<feature type="transmembrane region" description="Helical" evidence="6">
    <location>
        <begin position="6"/>
        <end position="37"/>
    </location>
</feature>
<feature type="transmembrane region" description="Helical" evidence="6">
    <location>
        <begin position="295"/>
        <end position="321"/>
    </location>
</feature>
<proteinExistence type="inferred from homology"/>
<dbReference type="InterPro" id="IPR002549">
    <property type="entry name" value="AI-2E-like"/>
</dbReference>
<name>A0A2U2XHB1_9FLAO</name>
<gene>
    <name evidence="7" type="ORF">DIT68_02560</name>
</gene>
<dbReference type="GO" id="GO:0055085">
    <property type="term" value="P:transmembrane transport"/>
    <property type="evidence" value="ECO:0007669"/>
    <property type="project" value="TreeGrafter"/>
</dbReference>
<evidence type="ECO:0000256" key="3">
    <source>
        <dbReference type="ARBA" id="ARBA00022692"/>
    </source>
</evidence>
<sequence>MKKTAYFFIITISIVFILVVGKTILIPFVFALLLWFIVRSIREFLNKISFVNRFFPLWLKNLIPSVFLLGIFLLISRMLMVNINTLTKSYSSYEGNVQVLITQLNDFFDINMLEYVKSGSVDFNFLNLLQKIVESLTGLVSNAFIIILYASFILLEETYFISKLKIIFSRESHFRQLSKVMREIDTSVTKYMGLKTFVSIITGTASYLALYFIGVDAPLFWAFLIFLLNFIPTIGSLIATLFPVFFCLLQFGDFTKGFLVLGIVGGIQVLVGNILEPRLAGNTLNISPFVAIFALSIWGAIWGITGMFLSVPITVIMVIIFSHFPSTKAISIMLSEKGRI</sequence>
<dbReference type="EMBL" id="QFRJ01000001">
    <property type="protein sequence ID" value="PWH87163.1"/>
    <property type="molecule type" value="Genomic_DNA"/>
</dbReference>
<evidence type="ECO:0000313" key="8">
    <source>
        <dbReference type="Proteomes" id="UP000245370"/>
    </source>
</evidence>
<evidence type="ECO:0000256" key="2">
    <source>
        <dbReference type="ARBA" id="ARBA00009773"/>
    </source>
</evidence>
<feature type="transmembrane region" description="Helical" evidence="6">
    <location>
        <begin position="191"/>
        <end position="213"/>
    </location>
</feature>
<keyword evidence="8" id="KW-1185">Reference proteome</keyword>
<reference evidence="7 8" key="2">
    <citation type="submission" date="2018-05" db="EMBL/GenBank/DDBJ databases">
        <authorList>
            <person name="Lanie J.A."/>
            <person name="Ng W.-L."/>
            <person name="Kazmierczak K.M."/>
            <person name="Andrzejewski T.M."/>
            <person name="Davidsen T.M."/>
            <person name="Wayne K.J."/>
            <person name="Tettelin H."/>
            <person name="Glass J.I."/>
            <person name="Rusch D."/>
            <person name="Podicherti R."/>
            <person name="Tsui H.-C.T."/>
            <person name="Winkler M.E."/>
        </authorList>
    </citation>
    <scope>NUCLEOTIDE SEQUENCE [LARGE SCALE GENOMIC DNA]</scope>
    <source>
        <strain evidence="7 8">C305</strain>
    </source>
</reference>
<comment type="similarity">
    <text evidence="2">Belongs to the autoinducer-2 exporter (AI-2E) (TC 2.A.86) family.</text>
</comment>
<evidence type="ECO:0000256" key="6">
    <source>
        <dbReference type="SAM" id="Phobius"/>
    </source>
</evidence>